<name>A0A081BIV7_9LACO</name>
<dbReference type="SUPFAM" id="SSF56235">
    <property type="entry name" value="N-terminal nucleophile aminohydrolases (Ntn hydrolases)"/>
    <property type="match status" value="1"/>
</dbReference>
<accession>A0A081BIV7</accession>
<comment type="caution">
    <text evidence="1">The sequence shown here is derived from an EMBL/GenBank/DDBJ whole genome shotgun (WGS) entry which is preliminary data.</text>
</comment>
<dbReference type="PANTHER" id="PTHR43881">
    <property type="entry name" value="GAMMA-GLUTAMYLTRANSPEPTIDASE (AFU_ORTHOLOGUE AFUA_4G13580)"/>
    <property type="match status" value="1"/>
</dbReference>
<reference evidence="1" key="1">
    <citation type="journal article" date="2014" name="Genome Announc.">
        <title>Draft Genome Sequence of Lactobacillus oryzae Strain SG293T.</title>
        <authorList>
            <person name="Tanizawa Y."/>
            <person name="Fujisawa T."/>
            <person name="Mochizuki T."/>
            <person name="Kaminuma E."/>
            <person name="Nakamura Y."/>
            <person name="Tohno M."/>
        </authorList>
    </citation>
    <scope>NUCLEOTIDE SEQUENCE [LARGE SCALE GENOMIC DNA]</scope>
    <source>
        <strain evidence="1">SG293</strain>
    </source>
</reference>
<evidence type="ECO:0000313" key="2">
    <source>
        <dbReference type="Proteomes" id="UP000028700"/>
    </source>
</evidence>
<dbReference type="STRING" id="1291743.LOSG293_160180"/>
<dbReference type="InterPro" id="IPR052896">
    <property type="entry name" value="GGT-like_enzyme"/>
</dbReference>
<protein>
    <submittedName>
        <fullName evidence="1">Gamma-glutamyl transpeptidase</fullName>
    </submittedName>
</protein>
<dbReference type="InterPro" id="IPR029055">
    <property type="entry name" value="Ntn_hydrolases_N"/>
</dbReference>
<dbReference type="Proteomes" id="UP000028700">
    <property type="component" value="Unassembled WGS sequence"/>
</dbReference>
<sequence>MVATSQPAASQAGLEILKQGGNAIDAAVATAAALTVVEPTSNGIGSDAFAIISFQGKSYGLNGSGPAPASISMTELARRGFDKLPKHGWNPVDVPGTPATWAALVERFGKLSLSEDLAPAIRYAKSGFAVPQTLSFFWKRALKNYEKSAQNDTAFATPFSEWKRIFTKNGLTPEPGDVWVNPDQAKTLAEIGATNAESFYRGQLAEKIIAASESADGFLHQSDLADYHPQWVDPLSVNYHGYEVLELPPNGQGIVVSEALSILDNFNFDSRDSFETIHKQIEALKLGFNDLFAHVADPTQMKIKPESLLAPDYISELRNRLTNEAQLPRQENPNNSGTVYLCTADSEGNMVSYIQSNYMGFGSGIVIPDTGIAMNNRGNNFSFDPTSPNFLRGGQRPLNTIIPGFLQKAGEPIGPFGVMGGFMQPQGHLQVLMNCIDFGLDPQGALDAPRFQWTQGNQVEFEREFSTSLLSELRDAGHEISINPEPNTFGRGQIIWRNSNTGTFVGGSDSRTDGAISAW</sequence>
<evidence type="ECO:0000313" key="1">
    <source>
        <dbReference type="EMBL" id="GAK47975.1"/>
    </source>
</evidence>
<dbReference type="EMBL" id="BBJM01000016">
    <property type="protein sequence ID" value="GAK47975.1"/>
    <property type="molecule type" value="Genomic_DNA"/>
</dbReference>
<organism evidence="1 2">
    <name type="scientific">Secundilactobacillus oryzae JCM 18671</name>
    <dbReference type="NCBI Taxonomy" id="1291743"/>
    <lineage>
        <taxon>Bacteria</taxon>
        <taxon>Bacillati</taxon>
        <taxon>Bacillota</taxon>
        <taxon>Bacilli</taxon>
        <taxon>Lactobacillales</taxon>
        <taxon>Lactobacillaceae</taxon>
        <taxon>Secundilactobacillus</taxon>
    </lineage>
</organism>
<dbReference type="InterPro" id="IPR043137">
    <property type="entry name" value="GGT_ssub_C"/>
</dbReference>
<dbReference type="Pfam" id="PF01019">
    <property type="entry name" value="G_glu_transpept"/>
    <property type="match status" value="1"/>
</dbReference>
<dbReference type="eggNOG" id="COG0405">
    <property type="taxonomic scope" value="Bacteria"/>
</dbReference>
<dbReference type="Gene3D" id="3.60.20.40">
    <property type="match status" value="1"/>
</dbReference>
<proteinExistence type="predicted"/>
<dbReference type="PRINTS" id="PR01210">
    <property type="entry name" value="GGTRANSPTASE"/>
</dbReference>
<gene>
    <name evidence="1" type="ORF">LOSG293_160180</name>
</gene>
<keyword evidence="2" id="KW-1185">Reference proteome</keyword>
<dbReference type="PANTHER" id="PTHR43881:SF1">
    <property type="entry name" value="GAMMA-GLUTAMYLTRANSPEPTIDASE (AFU_ORTHOLOGUE AFUA_4G13580)"/>
    <property type="match status" value="1"/>
</dbReference>
<dbReference type="AlphaFoldDB" id="A0A081BIV7"/>
<dbReference type="Gene3D" id="1.10.246.230">
    <property type="match status" value="1"/>
</dbReference>